<name>A0A8C0MVV6_CANLF</name>
<keyword evidence="8" id="KW-0496">Mitochondrion</keyword>
<evidence type="ECO:0000313" key="18">
    <source>
        <dbReference type="Ensembl" id="ENSCAFP00030017678.1"/>
    </source>
</evidence>
<reference evidence="18" key="2">
    <citation type="submission" date="2025-08" db="UniProtKB">
        <authorList>
            <consortium name="Ensembl"/>
        </authorList>
    </citation>
    <scope>IDENTIFICATION</scope>
</reference>
<dbReference type="Gene3D" id="1.50.40.10">
    <property type="entry name" value="Mitochondrial carrier domain"/>
    <property type="match status" value="1"/>
</dbReference>
<organism evidence="18 19">
    <name type="scientific">Canis lupus familiaris</name>
    <name type="common">Dog</name>
    <name type="synonym">Canis familiaris</name>
    <dbReference type="NCBI Taxonomy" id="9615"/>
    <lineage>
        <taxon>Eukaryota</taxon>
        <taxon>Metazoa</taxon>
        <taxon>Chordata</taxon>
        <taxon>Craniata</taxon>
        <taxon>Vertebrata</taxon>
        <taxon>Euteleostomi</taxon>
        <taxon>Mammalia</taxon>
        <taxon>Eutheria</taxon>
        <taxon>Laurasiatheria</taxon>
        <taxon>Carnivora</taxon>
        <taxon>Caniformia</taxon>
        <taxon>Canidae</taxon>
        <taxon>Canis</taxon>
    </lineage>
</organism>
<dbReference type="Ensembl" id="ENSCAFT00030020271.1">
    <property type="protein sequence ID" value="ENSCAFP00030017678.1"/>
    <property type="gene ID" value="ENSCAFG00030010960.1"/>
</dbReference>
<evidence type="ECO:0000256" key="11">
    <source>
        <dbReference type="ARBA" id="ARBA00037638"/>
    </source>
</evidence>
<dbReference type="SUPFAM" id="SSF103506">
    <property type="entry name" value="Mitochondrial carrier"/>
    <property type="match status" value="1"/>
</dbReference>
<keyword evidence="4 14" id="KW-0812">Transmembrane</keyword>
<proteinExistence type="inferred from homology"/>
<keyword evidence="6" id="KW-0999">Mitochondrion inner membrane</keyword>
<evidence type="ECO:0000256" key="1">
    <source>
        <dbReference type="ARBA" id="ARBA00004448"/>
    </source>
</evidence>
<keyword evidence="5" id="KW-0677">Repeat</keyword>
<evidence type="ECO:0000256" key="7">
    <source>
        <dbReference type="ARBA" id="ARBA00022989"/>
    </source>
</evidence>
<evidence type="ECO:0000256" key="3">
    <source>
        <dbReference type="ARBA" id="ARBA00022448"/>
    </source>
</evidence>
<evidence type="ECO:0000256" key="6">
    <source>
        <dbReference type="ARBA" id="ARBA00022792"/>
    </source>
</evidence>
<dbReference type="GO" id="GO:0005743">
    <property type="term" value="C:mitochondrial inner membrane"/>
    <property type="evidence" value="ECO:0007669"/>
    <property type="project" value="UniProtKB-SubCell"/>
</dbReference>
<evidence type="ECO:0000256" key="5">
    <source>
        <dbReference type="ARBA" id="ARBA00022737"/>
    </source>
</evidence>
<gene>
    <name evidence="18" type="primary">SLC25A26</name>
</gene>
<evidence type="ECO:0000256" key="8">
    <source>
        <dbReference type="ARBA" id="ARBA00023128"/>
    </source>
</evidence>
<keyword evidence="7 17" id="KW-1133">Transmembrane helix</keyword>
<evidence type="ECO:0000256" key="14">
    <source>
        <dbReference type="PROSITE-ProRule" id="PRU00282"/>
    </source>
</evidence>
<dbReference type="PROSITE" id="PS50920">
    <property type="entry name" value="SOLCAR"/>
    <property type="match status" value="2"/>
</dbReference>
<evidence type="ECO:0000256" key="9">
    <source>
        <dbReference type="ARBA" id="ARBA00023136"/>
    </source>
</evidence>
<dbReference type="FunFam" id="1.50.40.10:FF:000018">
    <property type="entry name" value="S-adenosylmethionine mitochondrial carrier protein-like"/>
    <property type="match status" value="1"/>
</dbReference>
<dbReference type="PANTHER" id="PTHR45667">
    <property type="entry name" value="S-ADENOSYLMETHIONINE MITOCHONDRIAL CARRIER PROTEIN"/>
    <property type="match status" value="1"/>
</dbReference>
<feature type="region of interest" description="Disordered" evidence="16">
    <location>
        <begin position="341"/>
        <end position="377"/>
    </location>
</feature>
<dbReference type="AlphaFoldDB" id="A0A8C0MVV6"/>
<evidence type="ECO:0000256" key="15">
    <source>
        <dbReference type="RuleBase" id="RU000488"/>
    </source>
</evidence>
<feature type="repeat" description="Solcar" evidence="14">
    <location>
        <begin position="86"/>
        <end position="168"/>
    </location>
</feature>
<keyword evidence="9 14" id="KW-0472">Membrane</keyword>
<dbReference type="InterPro" id="IPR002067">
    <property type="entry name" value="MCP"/>
</dbReference>
<reference evidence="18" key="1">
    <citation type="submission" date="2019-03" db="EMBL/GenBank/DDBJ databases">
        <authorList>
            <person name="Warren W.C."/>
            <person name="Johnson G.S."/>
        </authorList>
    </citation>
    <scope>NUCLEOTIDE SEQUENCE [LARGE SCALE GENOMIC DNA]</scope>
    <source>
        <strain evidence="18">Basenji</strain>
    </source>
</reference>
<comment type="function">
    <text evidence="11">Mitochondrial S-adenosyl-L-methionine/S-adenosyl-L-homocysteine antiporter. Mediates the exchange of cytosolic S-adenosyl-L-methionine, the predominant methyl-group donor for macromolecule methylation processes, for mitochondrial S-adenosylhomocysteine(SAH), a by-product of methylation reactions.</text>
</comment>
<evidence type="ECO:0000256" key="17">
    <source>
        <dbReference type="SAM" id="Phobius"/>
    </source>
</evidence>
<dbReference type="OrthoDB" id="276989at2759"/>
<evidence type="ECO:0000256" key="12">
    <source>
        <dbReference type="ARBA" id="ARBA00039950"/>
    </source>
</evidence>
<dbReference type="Proteomes" id="UP000694429">
    <property type="component" value="Chromosome 20"/>
</dbReference>
<protein>
    <recommendedName>
        <fullName evidence="12">Mitochondrial S-adenosylmethionine carrier protein</fullName>
    </recommendedName>
    <alternativeName>
        <fullName evidence="13">Solute carrier family 25 member 26</fullName>
    </alternativeName>
</protein>
<dbReference type="GO" id="GO:0055085">
    <property type="term" value="P:transmembrane transport"/>
    <property type="evidence" value="ECO:0007669"/>
    <property type="project" value="InterPro"/>
</dbReference>
<keyword evidence="3 15" id="KW-0813">Transport</keyword>
<feature type="transmembrane region" description="Helical" evidence="17">
    <location>
        <begin position="48"/>
        <end position="69"/>
    </location>
</feature>
<dbReference type="InterPro" id="IPR023395">
    <property type="entry name" value="MCP_dom_sf"/>
</dbReference>
<dbReference type="Pfam" id="PF00153">
    <property type="entry name" value="Mito_carr"/>
    <property type="match status" value="3"/>
</dbReference>
<dbReference type="InterPro" id="IPR018108">
    <property type="entry name" value="MCP_transmembrane"/>
</dbReference>
<evidence type="ECO:0000256" key="16">
    <source>
        <dbReference type="SAM" id="MobiDB-lite"/>
    </source>
</evidence>
<evidence type="ECO:0000256" key="2">
    <source>
        <dbReference type="ARBA" id="ARBA00006375"/>
    </source>
</evidence>
<comment type="catalytic activity">
    <reaction evidence="10">
        <text>S-adenosyl-L-homocysteine(out) + S-adenosyl-L-methionine(in) = S-adenosyl-L-homocysteine(in) + S-adenosyl-L-methionine(out)</text>
        <dbReference type="Rhea" id="RHEA:75479"/>
        <dbReference type="ChEBI" id="CHEBI:57856"/>
        <dbReference type="ChEBI" id="CHEBI:59789"/>
    </reaction>
</comment>
<dbReference type="PRINTS" id="PR00926">
    <property type="entry name" value="MITOCARRIER"/>
</dbReference>
<accession>A0A8C0MVV6</accession>
<evidence type="ECO:0000256" key="10">
    <source>
        <dbReference type="ARBA" id="ARBA00035847"/>
    </source>
</evidence>
<evidence type="ECO:0000256" key="13">
    <source>
        <dbReference type="ARBA" id="ARBA00041876"/>
    </source>
</evidence>
<feature type="repeat" description="Solcar" evidence="14">
    <location>
        <begin position="4"/>
        <end position="77"/>
    </location>
</feature>
<comment type="subcellular location">
    <subcellularLocation>
        <location evidence="1">Mitochondrion inner membrane</location>
        <topology evidence="1">Multi-pass membrane protein</topology>
    </subcellularLocation>
</comment>
<evidence type="ECO:0000313" key="19">
    <source>
        <dbReference type="Proteomes" id="UP000694429"/>
    </source>
</evidence>
<feature type="transmembrane region" description="Helical" evidence="17">
    <location>
        <begin position="6"/>
        <end position="27"/>
    </location>
</feature>
<comment type="similarity">
    <text evidence="2 15">Belongs to the mitochondrial carrier (TC 2.A.29) family.</text>
</comment>
<evidence type="ECO:0000256" key="4">
    <source>
        <dbReference type="ARBA" id="ARBA00022692"/>
    </source>
</evidence>
<sequence>MERPGFTASLVAGGVAGVAVDLILFPLDTIKTRLQSPQGFNKAGGFRGIYAGVPSAAIGSFPNAAAFFITYEYVKWFLHTDSSSYLMPVKHMLAASAGEVVACLIRVPSEVVKQRAQVSASSRTFQIFSNILYTEGIQGLYRGYKSTVLREIPFSLVQFPMWESLKALWSWRQDHVVDCWQSAVCGAFAGGFAAAVTTPLDVAKTRIMLAKTFCKQVGLFLRVTDLRPRELTCFMLCSRLVPAPLAAMYSLRCTGSGGRRGCQDYLQVSSLERQPSVWEVSSFLVLMSKPAACCWNLAERAPDSGRCPMLCSQERGRRASSCSRQARRSVQQPTWCETEPAVAAQGLGGRGGPTEDLSPPPREPQRRGLGQRGDSTISPRLVRYQHQRWEGDEAFFCQAVAQDRAHEDSVQAGLDCLFLTPHIKGEQSV</sequence>